<dbReference type="Pfam" id="PF06985">
    <property type="entry name" value="HET"/>
    <property type="match status" value="1"/>
</dbReference>
<feature type="domain" description="Heterokaryon incompatibility" evidence="1">
    <location>
        <begin position="210"/>
        <end position="381"/>
    </location>
</feature>
<proteinExistence type="predicted"/>
<organism evidence="2 3">
    <name type="scientific">Daldinia eschscholtzii</name>
    <dbReference type="NCBI Taxonomy" id="292717"/>
    <lineage>
        <taxon>Eukaryota</taxon>
        <taxon>Fungi</taxon>
        <taxon>Dikarya</taxon>
        <taxon>Ascomycota</taxon>
        <taxon>Pezizomycotina</taxon>
        <taxon>Sordariomycetes</taxon>
        <taxon>Xylariomycetidae</taxon>
        <taxon>Xylariales</taxon>
        <taxon>Hypoxylaceae</taxon>
        <taxon>Daldinia</taxon>
    </lineage>
</organism>
<dbReference type="EMBL" id="JBANMG010000009">
    <property type="protein sequence ID" value="KAK6948901.1"/>
    <property type="molecule type" value="Genomic_DNA"/>
</dbReference>
<sequence length="749" mass="85608">MVDSRSIWEIPGRPRSHLCNTCEKLDLGRRLTDETNEQSIGNISQYNDPGCPFCTIISKAVSRAWGTDPSSGKISCRLFIQSRSPLSVKENGHIRHPQPRLLLAIDKKPPEFSINRVPLRQIDRVKNRFIIAEVERFPTESELNYLPRLEVGTKLNIPLLQSWLEECRNHEHSKLAVERGGRGLFQTEHPFRLIDVNQECLVQKDTVCEYVALSYVWGRRPTLLFPGEDEKEVPILLSLQGNVDELSVPMGLSKSRPETRKTGRIPLTIRDAIEFTRQMGMQYLWVDTLCIVQDDPADKARLIGRMDDVYDCAAVTIIAAAGADADAGLRGVSPRTGHPLNPTKIVDPSGGSVLNVSTCLRSLCEEVRSATWNTRGWVFQEQSLSQRCLYFTAEEVFFNCSEAQWREGYDYSPKKHAHVNIGVRTGPPWWTRSLRKDLDPTPYHYLGDVGGKLDIQAYQTAVQEYSRKNLTFPDDILNAFEGVFNRFNGDGDASGLNIRQTQGIPPHLLYQALLWFPYGQSEKRLCRSEQADNQFSTWSWVYWTGPMEFAFADSLWLSRNISQAPIKRVPIYTPIICWYYGGFKKQFWARDIWKTTCEIQGHTTKKAPEEFRRTKYFFDRIGISTETLLDWSRSKQPPDLNCGELGFVGSYLDAGQFEIKAAKDEYVKTLKVSCHEGQFRFDGEIETIDELVVIVTANTITKPPDTQSILLGLTTQGGVSRRVGIGYIYYSRAEDFVKPEWKYRFFRIR</sequence>
<dbReference type="AlphaFoldDB" id="A0AAX6M9N3"/>
<name>A0AAX6M9N3_9PEZI</name>
<dbReference type="InterPro" id="IPR010730">
    <property type="entry name" value="HET"/>
</dbReference>
<reference evidence="2 3" key="1">
    <citation type="journal article" date="2024" name="Front Chem Biol">
        <title>Unveiling the potential of Daldinia eschscholtzii MFLUCC 19-0629 through bioactivity and bioinformatics studies for enhanced sustainable agriculture production.</title>
        <authorList>
            <person name="Brooks S."/>
            <person name="Weaver J.A."/>
            <person name="Klomchit A."/>
            <person name="Alharthi S.A."/>
            <person name="Onlamun T."/>
            <person name="Nurani R."/>
            <person name="Vong T.K."/>
            <person name="Alberti F."/>
            <person name="Greco C."/>
        </authorList>
    </citation>
    <scope>NUCLEOTIDE SEQUENCE [LARGE SCALE GENOMIC DNA]</scope>
    <source>
        <strain evidence="2">MFLUCC 19-0629</strain>
    </source>
</reference>
<accession>A0AAX6M9N3</accession>
<dbReference type="Proteomes" id="UP001369815">
    <property type="component" value="Unassembled WGS sequence"/>
</dbReference>
<evidence type="ECO:0000313" key="3">
    <source>
        <dbReference type="Proteomes" id="UP001369815"/>
    </source>
</evidence>
<keyword evidence="3" id="KW-1185">Reference proteome</keyword>
<comment type="caution">
    <text evidence="2">The sequence shown here is derived from an EMBL/GenBank/DDBJ whole genome shotgun (WGS) entry which is preliminary data.</text>
</comment>
<evidence type="ECO:0000259" key="1">
    <source>
        <dbReference type="Pfam" id="PF06985"/>
    </source>
</evidence>
<evidence type="ECO:0000313" key="2">
    <source>
        <dbReference type="EMBL" id="KAK6948901.1"/>
    </source>
</evidence>
<protein>
    <recommendedName>
        <fullName evidence="1">Heterokaryon incompatibility domain-containing protein</fullName>
    </recommendedName>
</protein>
<dbReference type="PANTHER" id="PTHR33112">
    <property type="entry name" value="DOMAIN PROTEIN, PUTATIVE-RELATED"/>
    <property type="match status" value="1"/>
</dbReference>
<dbReference type="PANTHER" id="PTHR33112:SF12">
    <property type="entry name" value="HETEROKARYON INCOMPATIBILITY DOMAIN-CONTAINING PROTEIN"/>
    <property type="match status" value="1"/>
</dbReference>
<gene>
    <name evidence="2" type="ORF">Daesc_008972</name>
</gene>